<feature type="region of interest" description="Disordered" evidence="1">
    <location>
        <begin position="941"/>
        <end position="1064"/>
    </location>
</feature>
<sequence length="1064" mass="112765">MSQICSNELNKNLTYMSATVDPITNHIYLAYANSGPASETRVLRITGASEKSSQSRSGTTFSIVSTAYASPAVLALASIPSSAGYDLSLWLMSKTGAITILGGEGSKNAMNVTLRTGETIIDGVIVQSSLYIVGEVRAKSNATTAADGAAFFVQRVDIGRNGHVVRYQFPRGTMKPIGVSKFTWTGRRDLLAFRRRPVIPCGDHIFFLFVSSGMEAGLTVLVYTANDFQLIKRGNTIAGTSTVLSATCLNDDDSGRLLVLVKNGTINMSAKDSETSQYLVTLDAALSPSEPIPLPATATSASGFVNAAVGAIQQSGAVAFLQFTWGTGNSLASTAKAMGSYTVSFASTSFLSNSSAKDEGSKPVPTAECNATSSAASCGTHEAAGTDAANLGAWQKMPEAARVAVVGMPILALIILAVVLAFCLRRRRRRMFVPRRMPEFGSEGGDYKEAVSIVRDSIILKSDPHGPHVGILAPPERSHAGDSVAGSHGTIRISAPPDYSFPRNNVHEASNQSSDTHMKHQPDISPRASFVPSILDIGSPPVAHQPKSSVITSTDQANAEWDPNLTVTRERSVRVGTDAVNEPGLPQVRVTPPPPQQQNLQDEAEADDNSEDDEEDRPLIEVVAALAGAGPNSLPTETPSPCVSSTTLVVPKINGPGTTSSASSSKRQVAPKPRLLDSRRCYDDDYLMQLNKQRKAITALQGSVYQNADVGGKALAAPSSVRSADGSVHSGSSERGRGRPRLGPDGGRKGHSRSQSSPFAGYRDSDVPLAAFVGGDGTLKPPRYPTNFLRPYPTDSLSGRSGGSSSASGSGSHPVSSSTASGSTSSARYPQYPSGTLLAQKKYKPPQQMIAAQPPNAMVGNPFYPAQYGPPVQPEAMIANMQQMWASTARAQMPFGDPMIGVNVGGMYPVGMYPQMGWQAPTTHGMERNGRQFESMHVNLPGHARSETPSSSEGSRTTSRDRRAGGDEHRGRRSRSRESSRSGSSKGSEGKPRSRSRGRGWKGERVPSATMRDEYMKLREKGPAMRILMEGSVSAASGSSGSQDGRGSLDRVPTRGILKQRGVR</sequence>
<evidence type="ECO:0000313" key="3">
    <source>
        <dbReference type="EMBL" id="KAJ3048734.1"/>
    </source>
</evidence>
<feature type="region of interest" description="Disordered" evidence="1">
    <location>
        <begin position="497"/>
        <end position="526"/>
    </location>
</feature>
<accession>A0AAD5SB24</accession>
<reference evidence="3" key="1">
    <citation type="submission" date="2020-05" db="EMBL/GenBank/DDBJ databases">
        <title>Phylogenomic resolution of chytrid fungi.</title>
        <authorList>
            <person name="Stajich J.E."/>
            <person name="Amses K."/>
            <person name="Simmons R."/>
            <person name="Seto K."/>
            <person name="Myers J."/>
            <person name="Bonds A."/>
            <person name="Quandt C.A."/>
            <person name="Barry K."/>
            <person name="Liu P."/>
            <person name="Grigoriev I."/>
            <person name="Longcore J.E."/>
            <person name="James T.Y."/>
        </authorList>
    </citation>
    <scope>NUCLEOTIDE SEQUENCE</scope>
    <source>
        <strain evidence="3">JEL0318</strain>
    </source>
</reference>
<keyword evidence="2" id="KW-0472">Membrane</keyword>
<evidence type="ECO:0000256" key="1">
    <source>
        <dbReference type="SAM" id="MobiDB-lite"/>
    </source>
</evidence>
<keyword evidence="4" id="KW-1185">Reference proteome</keyword>
<feature type="compositionally biased region" description="Low complexity" evidence="1">
    <location>
        <begin position="1031"/>
        <end position="1046"/>
    </location>
</feature>
<evidence type="ECO:0008006" key="5">
    <source>
        <dbReference type="Google" id="ProtNLM"/>
    </source>
</evidence>
<evidence type="ECO:0000313" key="4">
    <source>
        <dbReference type="Proteomes" id="UP001212841"/>
    </source>
</evidence>
<feature type="compositionally biased region" description="Basic and acidic residues" evidence="1">
    <location>
        <begin position="1001"/>
        <end position="1023"/>
    </location>
</feature>
<feature type="compositionally biased region" description="Polar residues" evidence="1">
    <location>
        <begin position="633"/>
        <end position="648"/>
    </location>
</feature>
<feature type="region of interest" description="Disordered" evidence="1">
    <location>
        <begin position="716"/>
        <end position="832"/>
    </location>
</feature>
<keyword evidence="2" id="KW-1133">Transmembrane helix</keyword>
<name>A0AAD5SB24_9FUNG</name>
<gene>
    <name evidence="3" type="ORF">HK097_010250</name>
</gene>
<feature type="compositionally biased region" description="Polar residues" evidence="1">
    <location>
        <begin position="656"/>
        <end position="667"/>
    </location>
</feature>
<protein>
    <recommendedName>
        <fullName evidence="5">Transmembrane protein</fullName>
    </recommendedName>
</protein>
<evidence type="ECO:0000256" key="2">
    <source>
        <dbReference type="SAM" id="Phobius"/>
    </source>
</evidence>
<feature type="compositionally biased region" description="Acidic residues" evidence="1">
    <location>
        <begin position="602"/>
        <end position="615"/>
    </location>
</feature>
<dbReference type="EMBL" id="JADGJD010000745">
    <property type="protein sequence ID" value="KAJ3048734.1"/>
    <property type="molecule type" value="Genomic_DNA"/>
</dbReference>
<proteinExistence type="predicted"/>
<comment type="caution">
    <text evidence="3">The sequence shown here is derived from an EMBL/GenBank/DDBJ whole genome shotgun (WGS) entry which is preliminary data.</text>
</comment>
<feature type="transmembrane region" description="Helical" evidence="2">
    <location>
        <begin position="403"/>
        <end position="424"/>
    </location>
</feature>
<feature type="compositionally biased region" description="Polar residues" evidence="1">
    <location>
        <begin position="947"/>
        <end position="957"/>
    </location>
</feature>
<feature type="compositionally biased region" description="Basic and acidic residues" evidence="1">
    <location>
        <begin position="958"/>
        <end position="980"/>
    </location>
</feature>
<feature type="compositionally biased region" description="Low complexity" evidence="1">
    <location>
        <begin position="794"/>
        <end position="827"/>
    </location>
</feature>
<dbReference type="Proteomes" id="UP001212841">
    <property type="component" value="Unassembled WGS sequence"/>
</dbReference>
<feature type="compositionally biased region" description="Polar residues" evidence="1">
    <location>
        <begin position="546"/>
        <end position="557"/>
    </location>
</feature>
<feature type="region of interest" description="Disordered" evidence="1">
    <location>
        <begin position="628"/>
        <end position="677"/>
    </location>
</feature>
<organism evidence="3 4">
    <name type="scientific">Rhizophlyctis rosea</name>
    <dbReference type="NCBI Taxonomy" id="64517"/>
    <lineage>
        <taxon>Eukaryota</taxon>
        <taxon>Fungi</taxon>
        <taxon>Fungi incertae sedis</taxon>
        <taxon>Chytridiomycota</taxon>
        <taxon>Chytridiomycota incertae sedis</taxon>
        <taxon>Chytridiomycetes</taxon>
        <taxon>Rhizophlyctidales</taxon>
        <taxon>Rhizophlyctidaceae</taxon>
        <taxon>Rhizophlyctis</taxon>
    </lineage>
</organism>
<feature type="region of interest" description="Disordered" evidence="1">
    <location>
        <begin position="539"/>
        <end position="615"/>
    </location>
</feature>
<keyword evidence="2" id="KW-0812">Transmembrane</keyword>
<dbReference type="AlphaFoldDB" id="A0AAD5SB24"/>